<dbReference type="Gene3D" id="3.40.50.2300">
    <property type="match status" value="2"/>
</dbReference>
<dbReference type="GO" id="GO:0003700">
    <property type="term" value="F:DNA-binding transcription factor activity"/>
    <property type="evidence" value="ECO:0007669"/>
    <property type="project" value="TreeGrafter"/>
</dbReference>
<keyword evidence="2" id="KW-0238">DNA-binding</keyword>
<dbReference type="PROSITE" id="PS50932">
    <property type="entry name" value="HTH_LACI_2"/>
    <property type="match status" value="1"/>
</dbReference>
<dbReference type="Gene3D" id="1.10.260.40">
    <property type="entry name" value="lambda repressor-like DNA-binding domains"/>
    <property type="match status" value="1"/>
</dbReference>
<evidence type="ECO:0000256" key="3">
    <source>
        <dbReference type="ARBA" id="ARBA00023163"/>
    </source>
</evidence>
<sequence>MSITIREVAGAAGVSQATAARALSDYGSVSPAARERVLKAAAELGYEPNRIAQALRSGAAKVISFVPGNIDVPFFARAAHILADRLERAGFVLMMASSYENLERERSIVEAMRSRMTSGLVIAPTSSQDSVHLVRLHEAGTPVVSIDRSLADVGIDSISVDNADLSMQATQHLISLGHERIAILYDSDDIDSSAQRVAGSRAALEDATVRGSLLPVRGGMTLESAITAFVSAMQGPDRPTAVLAADSMMTEAALYGIRALGLRIPEDISVVGVDDHSLTPLLDPPLTLMSQPVDAISNGAVDLMLSRLTGSGPISTRHVQLRATLVVRSSTAAPSL</sequence>
<evidence type="ECO:0000313" key="6">
    <source>
        <dbReference type="Proteomes" id="UP000037737"/>
    </source>
</evidence>
<evidence type="ECO:0000256" key="1">
    <source>
        <dbReference type="ARBA" id="ARBA00023015"/>
    </source>
</evidence>
<proteinExistence type="predicted"/>
<dbReference type="InterPro" id="IPR028082">
    <property type="entry name" value="Peripla_BP_I"/>
</dbReference>
<protein>
    <recommendedName>
        <fullName evidence="4">HTH lacI-type domain-containing protein</fullName>
    </recommendedName>
</protein>
<comment type="caution">
    <text evidence="5">The sequence shown here is derived from an EMBL/GenBank/DDBJ whole genome shotgun (WGS) entry which is preliminary data.</text>
</comment>
<dbReference type="Proteomes" id="UP000037737">
    <property type="component" value="Unassembled WGS sequence"/>
</dbReference>
<dbReference type="Pfam" id="PF00356">
    <property type="entry name" value="LacI"/>
    <property type="match status" value="1"/>
</dbReference>
<dbReference type="CDD" id="cd06267">
    <property type="entry name" value="PBP1_LacI_sugar_binding-like"/>
    <property type="match status" value="1"/>
</dbReference>
<reference evidence="5" key="1">
    <citation type="submission" date="2015-04" db="EMBL/GenBank/DDBJ databases">
        <title>Complete genome sequence of Microbacterium chocolatum SIT 101, a bacterium enantioselectively hydrolyzing mesomeric diesters.</title>
        <authorList>
            <person name="Li X."/>
            <person name="Xu Y."/>
        </authorList>
    </citation>
    <scope>NUCLEOTIDE SEQUENCE [LARGE SCALE GENOMIC DNA]</scope>
    <source>
        <strain evidence="5">SIT 101</strain>
    </source>
</reference>
<gene>
    <name evidence="5" type="ORF">XI38_01235</name>
</gene>
<keyword evidence="1" id="KW-0805">Transcription regulation</keyword>
<dbReference type="SMART" id="SM00354">
    <property type="entry name" value="HTH_LACI"/>
    <property type="match status" value="1"/>
</dbReference>
<organism evidence="5 6">
    <name type="scientific">Microbacterium aurantiacum</name>
    <dbReference type="NCBI Taxonomy" id="162393"/>
    <lineage>
        <taxon>Bacteria</taxon>
        <taxon>Bacillati</taxon>
        <taxon>Actinomycetota</taxon>
        <taxon>Actinomycetes</taxon>
        <taxon>Micrococcales</taxon>
        <taxon>Microbacteriaceae</taxon>
        <taxon>Microbacterium</taxon>
    </lineage>
</organism>
<evidence type="ECO:0000313" key="5">
    <source>
        <dbReference type="EMBL" id="KOS12063.1"/>
    </source>
</evidence>
<feature type="domain" description="HTH lacI-type" evidence="4">
    <location>
        <begin position="3"/>
        <end position="57"/>
    </location>
</feature>
<dbReference type="InterPro" id="IPR046335">
    <property type="entry name" value="LacI/GalR-like_sensor"/>
</dbReference>
<dbReference type="InterPro" id="IPR000843">
    <property type="entry name" value="HTH_LacI"/>
</dbReference>
<dbReference type="EMBL" id="LAVO01000001">
    <property type="protein sequence ID" value="KOS12063.1"/>
    <property type="molecule type" value="Genomic_DNA"/>
</dbReference>
<dbReference type="InterPro" id="IPR010982">
    <property type="entry name" value="Lambda_DNA-bd_dom_sf"/>
</dbReference>
<dbReference type="PANTHER" id="PTHR30146:SF138">
    <property type="entry name" value="TRANSCRIPTIONAL REGULATORY PROTEIN"/>
    <property type="match status" value="1"/>
</dbReference>
<dbReference type="PANTHER" id="PTHR30146">
    <property type="entry name" value="LACI-RELATED TRANSCRIPTIONAL REPRESSOR"/>
    <property type="match status" value="1"/>
</dbReference>
<dbReference type="Pfam" id="PF13377">
    <property type="entry name" value="Peripla_BP_3"/>
    <property type="match status" value="1"/>
</dbReference>
<dbReference type="PATRIC" id="fig|84292.3.peg.260"/>
<dbReference type="CDD" id="cd01392">
    <property type="entry name" value="HTH_LacI"/>
    <property type="match status" value="1"/>
</dbReference>
<dbReference type="AlphaFoldDB" id="A0A0M9VMB1"/>
<dbReference type="GO" id="GO:0000976">
    <property type="term" value="F:transcription cis-regulatory region binding"/>
    <property type="evidence" value="ECO:0007669"/>
    <property type="project" value="TreeGrafter"/>
</dbReference>
<keyword evidence="6" id="KW-1185">Reference proteome</keyword>
<dbReference type="SUPFAM" id="SSF47413">
    <property type="entry name" value="lambda repressor-like DNA-binding domains"/>
    <property type="match status" value="1"/>
</dbReference>
<accession>A0A0M9VMB1</accession>
<keyword evidence="3" id="KW-0804">Transcription</keyword>
<evidence type="ECO:0000259" key="4">
    <source>
        <dbReference type="PROSITE" id="PS50932"/>
    </source>
</evidence>
<evidence type="ECO:0000256" key="2">
    <source>
        <dbReference type="ARBA" id="ARBA00023125"/>
    </source>
</evidence>
<name>A0A0M9VMB1_9MICO</name>
<dbReference type="SUPFAM" id="SSF53822">
    <property type="entry name" value="Periplasmic binding protein-like I"/>
    <property type="match status" value="1"/>
</dbReference>
<dbReference type="PROSITE" id="PS00356">
    <property type="entry name" value="HTH_LACI_1"/>
    <property type="match status" value="1"/>
</dbReference>